<reference evidence="1 2" key="1">
    <citation type="journal article" date="2013" name="Genome Announc.">
        <title>Complete Genome Sequence of the Thermophilic and Facultatively Chemolithoautotrophic Sulfate Reducer Archaeoglobus sulfaticallidus Strain PM70-1T.</title>
        <authorList>
            <person name="Stokke R."/>
            <person name="Hocking W.P."/>
            <person name="Steinsbu B.O."/>
            <person name="Steen I.H."/>
        </authorList>
    </citation>
    <scope>NUCLEOTIDE SEQUENCE [LARGE SCALE GENOMIC DNA]</scope>
    <source>
        <strain evidence="1">PM70-1</strain>
    </source>
</reference>
<dbReference type="eggNOG" id="arCOG04467">
    <property type="taxonomic scope" value="Archaea"/>
</dbReference>
<evidence type="ECO:0000313" key="2">
    <source>
        <dbReference type="Proteomes" id="UP000013307"/>
    </source>
</evidence>
<gene>
    <name evidence="1" type="ORF">Asulf_02272</name>
</gene>
<keyword evidence="2" id="KW-1185">Reference proteome</keyword>
<evidence type="ECO:0000313" key="1">
    <source>
        <dbReference type="EMBL" id="AGK62224.1"/>
    </source>
</evidence>
<dbReference type="GeneID" id="54768353"/>
<accession>N0BEZ2</accession>
<dbReference type="OrthoDB" id="9014at2157"/>
<sequence>MSDLEGDVKLSIDGKEIPMNPYVQKVFLRVILALVSTLKGVDDNWSHLEISIDR</sequence>
<organism evidence="1 2">
    <name type="scientific">Archaeoglobus sulfaticallidus PM70-1</name>
    <dbReference type="NCBI Taxonomy" id="387631"/>
    <lineage>
        <taxon>Archaea</taxon>
        <taxon>Methanobacteriati</taxon>
        <taxon>Methanobacteriota</taxon>
        <taxon>Archaeoglobi</taxon>
        <taxon>Archaeoglobales</taxon>
        <taxon>Archaeoglobaceae</taxon>
        <taxon>Archaeoglobus</taxon>
    </lineage>
</organism>
<name>N0BEZ2_9EURY</name>
<dbReference type="RefSeq" id="WP_015591820.1">
    <property type="nucleotide sequence ID" value="NC_021169.1"/>
</dbReference>
<proteinExistence type="predicted"/>
<dbReference type="STRING" id="387631.Asulf_02272"/>
<dbReference type="Proteomes" id="UP000013307">
    <property type="component" value="Chromosome"/>
</dbReference>
<protein>
    <submittedName>
        <fullName evidence="1">Uncharacterized protein</fullName>
    </submittedName>
</protein>
<dbReference type="KEGG" id="ast:Asulf_02272"/>
<dbReference type="HOGENOM" id="CLU_215163_0_0_2"/>
<dbReference type="AlphaFoldDB" id="N0BEZ2"/>
<dbReference type="EMBL" id="CP005290">
    <property type="protein sequence ID" value="AGK62224.1"/>
    <property type="molecule type" value="Genomic_DNA"/>
</dbReference>